<comment type="caution">
    <text evidence="3">The sequence shown here is derived from an EMBL/GenBank/DDBJ whole genome shotgun (WGS) entry which is preliminary data.</text>
</comment>
<evidence type="ECO:0000256" key="1">
    <source>
        <dbReference type="SAM" id="MobiDB-lite"/>
    </source>
</evidence>
<dbReference type="InterPro" id="IPR021253">
    <property type="entry name" value="ZrgA-like"/>
</dbReference>
<reference evidence="3 4" key="1">
    <citation type="submission" date="2021-04" db="EMBL/GenBank/DDBJ databases">
        <title>Pseudomonas boanensis sp. nov., a bacterium isolated from river water used for household purposes in Boane District, Mozambique.</title>
        <authorList>
            <person name="Nicklasson M."/>
            <person name="Martin-Rodriguez A.J."/>
            <person name="Thorell K."/>
            <person name="Neves L."/>
            <person name="Mussagy A."/>
            <person name="Rydberg H.A."/>
            <person name="Hernroth B."/>
            <person name="Svensson-Stadler L."/>
            <person name="Sjoling A."/>
        </authorList>
    </citation>
    <scope>NUCLEOTIDE SEQUENCE [LARGE SCALE GENOMIC DNA]</scope>
    <source>
        <strain evidence="3 4">DB1</strain>
    </source>
</reference>
<feature type="region of interest" description="Disordered" evidence="1">
    <location>
        <begin position="115"/>
        <end position="140"/>
    </location>
</feature>
<sequence length="198" mass="21659">MRHLFLALPFALLPLTTAHAQPYGHDHGHEQEAHGSLETHEHGIARLNAALDGNTLELELDSPAMNLVGFEHAARSASDKAKAAAAHDELVQPLVLFGIPNAAICAVASQELESPLFGDEPHHDGEPHEDHAKGHEREHSNVHAHYQMTCQAPDALQQLDLTQLFKRFPATEKIQVQLIGPRGQQGAELTRDNTTLSF</sequence>
<feature type="signal peptide" evidence="2">
    <location>
        <begin position="1"/>
        <end position="20"/>
    </location>
</feature>
<feature type="chain" id="PRO_5045285264" evidence="2">
    <location>
        <begin position="21"/>
        <end position="198"/>
    </location>
</feature>
<keyword evidence="4" id="KW-1185">Reference proteome</keyword>
<accession>A0ABS5XJY1</accession>
<feature type="compositionally biased region" description="Basic and acidic residues" evidence="1">
    <location>
        <begin position="119"/>
        <end position="140"/>
    </location>
</feature>
<proteinExistence type="predicted"/>
<keyword evidence="2" id="KW-0732">Signal</keyword>
<gene>
    <name evidence="3" type="ORF">J7302_18025</name>
</gene>
<name>A0ABS5XJY1_9GAMM</name>
<dbReference type="EMBL" id="JAGTIS010000010">
    <property type="protein sequence ID" value="MBT8768009.1"/>
    <property type="molecule type" value="Genomic_DNA"/>
</dbReference>
<protein>
    <submittedName>
        <fullName evidence="3">DUF2796 domain-containing protein</fullName>
    </submittedName>
</protein>
<dbReference type="RefSeq" id="WP_215377755.1">
    <property type="nucleotide sequence ID" value="NZ_JAGTIS010000010.1"/>
</dbReference>
<evidence type="ECO:0000256" key="2">
    <source>
        <dbReference type="SAM" id="SignalP"/>
    </source>
</evidence>
<organism evidence="3 4">
    <name type="scientific">Metapseudomonas boanensis</name>
    <dbReference type="NCBI Taxonomy" id="2822138"/>
    <lineage>
        <taxon>Bacteria</taxon>
        <taxon>Pseudomonadati</taxon>
        <taxon>Pseudomonadota</taxon>
        <taxon>Gammaproteobacteria</taxon>
        <taxon>Pseudomonadales</taxon>
        <taxon>Pseudomonadaceae</taxon>
        <taxon>Metapseudomonas</taxon>
    </lineage>
</organism>
<evidence type="ECO:0000313" key="3">
    <source>
        <dbReference type="EMBL" id="MBT8768009.1"/>
    </source>
</evidence>
<dbReference type="Pfam" id="PF10986">
    <property type="entry name" value="ZrgA"/>
    <property type="match status" value="1"/>
</dbReference>
<evidence type="ECO:0000313" key="4">
    <source>
        <dbReference type="Proteomes" id="UP001519667"/>
    </source>
</evidence>
<dbReference type="Proteomes" id="UP001519667">
    <property type="component" value="Unassembled WGS sequence"/>
</dbReference>